<keyword evidence="2" id="KW-1185">Reference proteome</keyword>
<sequence length="386" mass="44972">MLQNVKYELQELERLFSSEGVTGVDNLPTYQQQVLQEVERIKKTLIHEVFHFEDERHLERYIQYHQQALIQLMDKSAQASSDQSNKKAPFFQIMYHGFEDLLSFIERHFTKYFDQDAKAPEGYILISRKDTKVNLRKLQKMLAGKNADITLTELLLHVLKKIIEGTAAKSITYRKVLYVKEVQKELTRLLEKPLEGNALNDELRQVMYYLNYNSTRVLTYHAHFLSSLLDASEFRTEKIETLSFELKKITQAQVKPSIGYNLGAPSLKSQLIDYIHVELEYQERLQQLSNRRSDPPSGNMMDGFKLKFEASVSQLAYLLKLFLETKVIINDNLSQVMTFIVRFVTTKKSENISMGSLRSKFYSVESGTKESVRNMLLAMIQHIDRT</sequence>
<dbReference type="OrthoDB" id="636834at2"/>
<dbReference type="EMBL" id="CP032382">
    <property type="protein sequence ID" value="AYB32031.1"/>
    <property type="molecule type" value="Genomic_DNA"/>
</dbReference>
<dbReference type="AlphaFoldDB" id="A0A385SNV0"/>
<proteinExistence type="predicted"/>
<name>A0A385SNV0_9BACT</name>
<organism evidence="1 2">
    <name type="scientific">Chryseolinea soli</name>
    <dbReference type="NCBI Taxonomy" id="2321403"/>
    <lineage>
        <taxon>Bacteria</taxon>
        <taxon>Pseudomonadati</taxon>
        <taxon>Bacteroidota</taxon>
        <taxon>Cytophagia</taxon>
        <taxon>Cytophagales</taxon>
        <taxon>Fulvivirgaceae</taxon>
        <taxon>Chryseolinea</taxon>
    </lineage>
</organism>
<dbReference type="KEGG" id="chk:D4L85_16295"/>
<protein>
    <submittedName>
        <fullName evidence="1">Uncharacterized protein</fullName>
    </submittedName>
</protein>
<dbReference type="Proteomes" id="UP000266183">
    <property type="component" value="Chromosome"/>
</dbReference>
<dbReference type="RefSeq" id="WP_119755292.1">
    <property type="nucleotide sequence ID" value="NZ_CP032382.1"/>
</dbReference>
<accession>A0A385SNV0</accession>
<evidence type="ECO:0000313" key="1">
    <source>
        <dbReference type="EMBL" id="AYB32031.1"/>
    </source>
</evidence>
<reference evidence="2" key="1">
    <citation type="submission" date="2018-09" db="EMBL/GenBank/DDBJ databases">
        <title>Chryseolinea sp. KIS68-18 isolated from soil.</title>
        <authorList>
            <person name="Weon H.-Y."/>
            <person name="Kwon S.-W."/>
            <person name="Lee S.A."/>
        </authorList>
    </citation>
    <scope>NUCLEOTIDE SEQUENCE [LARGE SCALE GENOMIC DNA]</scope>
    <source>
        <strain evidence="2">KIS68-18</strain>
    </source>
</reference>
<gene>
    <name evidence="1" type="ORF">D4L85_16295</name>
</gene>
<evidence type="ECO:0000313" key="2">
    <source>
        <dbReference type="Proteomes" id="UP000266183"/>
    </source>
</evidence>